<dbReference type="EMBL" id="MK500301">
    <property type="protein sequence ID" value="QBK85029.1"/>
    <property type="molecule type" value="Genomic_DNA"/>
</dbReference>
<protein>
    <submittedName>
        <fullName evidence="1">Uncharacterized protein</fullName>
    </submittedName>
</protein>
<organism evidence="1">
    <name type="scientific">Pithovirus LCDPAC02</name>
    <dbReference type="NCBI Taxonomy" id="2506601"/>
    <lineage>
        <taxon>Viruses</taxon>
        <taxon>Pithoviruses</taxon>
    </lineage>
</organism>
<sequence length="226" mass="27936">MEDSIYLHNIINLVNIVDIIKSFFTQFREYFDIFNVEKEYDMYKNLDFEYIEITQCKKSVKFYLVSKYYKICIIFDKYLEFEFNIPMNKYKHIETIWRKIYSIVFYTCYNKLQFITCVEDGNYKTHDKETLSKNLFKYFEYFLNLKNKYLNIFLNLNKKIPLIENHHFSKLKFIIESKKLKYKYGYYSSLPNTKKQVKIKYIEKLLYIFNNLNIINMDYLLSQCDM</sequence>
<proteinExistence type="predicted"/>
<name>A0A481YPJ6_9VIRU</name>
<accession>A0A481YPJ6</accession>
<reference evidence="1" key="1">
    <citation type="journal article" date="2019" name="MBio">
        <title>Virus Genomes from Deep Sea Sediments Expand the Ocean Megavirome and Support Independent Origins of Viral Gigantism.</title>
        <authorList>
            <person name="Backstrom D."/>
            <person name="Yutin N."/>
            <person name="Jorgensen S.L."/>
            <person name="Dharamshi J."/>
            <person name="Homa F."/>
            <person name="Zaremba-Niedwiedzka K."/>
            <person name="Spang A."/>
            <person name="Wolf Y.I."/>
            <person name="Koonin E.V."/>
            <person name="Ettema T.J."/>
        </authorList>
    </citation>
    <scope>NUCLEOTIDE SEQUENCE</scope>
</reference>
<evidence type="ECO:0000313" key="1">
    <source>
        <dbReference type="EMBL" id="QBK85029.1"/>
    </source>
</evidence>
<gene>
    <name evidence="1" type="ORF">LCDPAC02_02280</name>
</gene>